<comment type="similarity">
    <text evidence="1 8">Belongs to the cytochrome P450 family.</text>
</comment>
<dbReference type="Pfam" id="PF00067">
    <property type="entry name" value="p450"/>
    <property type="match status" value="1"/>
</dbReference>
<dbReference type="EMBL" id="CP073078">
    <property type="protein sequence ID" value="QUD89970.1"/>
    <property type="molecule type" value="Genomic_DNA"/>
</dbReference>
<keyword evidence="6 8" id="KW-0503">Monooxygenase</keyword>
<evidence type="ECO:0000256" key="3">
    <source>
        <dbReference type="ARBA" id="ARBA00022723"/>
    </source>
</evidence>
<evidence type="ECO:0000256" key="1">
    <source>
        <dbReference type="ARBA" id="ARBA00010617"/>
    </source>
</evidence>
<dbReference type="SUPFAM" id="SSF48264">
    <property type="entry name" value="Cytochrome P450"/>
    <property type="match status" value="1"/>
</dbReference>
<accession>A0A975IWL7</accession>
<keyword evidence="5 8" id="KW-0408">Iron</keyword>
<dbReference type="GO" id="GO:0005506">
    <property type="term" value="F:iron ion binding"/>
    <property type="evidence" value="ECO:0007669"/>
    <property type="project" value="InterPro"/>
</dbReference>
<dbReference type="PANTHER" id="PTHR46696">
    <property type="entry name" value="P450, PUTATIVE (EUROFUNG)-RELATED"/>
    <property type="match status" value="1"/>
</dbReference>
<dbReference type="RefSeq" id="WP_211940021.1">
    <property type="nucleotide sequence ID" value="NZ_CP073078.1"/>
</dbReference>
<name>A0A975IWL7_9CAUL</name>
<evidence type="ECO:0000256" key="6">
    <source>
        <dbReference type="ARBA" id="ARBA00023033"/>
    </source>
</evidence>
<dbReference type="AlphaFoldDB" id="A0A975IWL7"/>
<protein>
    <submittedName>
        <fullName evidence="9">Cytochrome P450</fullName>
    </submittedName>
</protein>
<proteinExistence type="inferred from homology"/>
<reference evidence="9" key="1">
    <citation type="submission" date="2021-04" db="EMBL/GenBank/DDBJ databases">
        <title>The complete genome sequence of Caulobacter sp. S6.</title>
        <authorList>
            <person name="Tang Y."/>
            <person name="Ouyang W."/>
            <person name="Liu Q."/>
            <person name="Huang B."/>
            <person name="Guo Z."/>
            <person name="Lei P."/>
        </authorList>
    </citation>
    <scope>NUCLEOTIDE SEQUENCE</scope>
    <source>
        <strain evidence="9">S6</strain>
    </source>
</reference>
<dbReference type="PANTHER" id="PTHR46696:SF4">
    <property type="entry name" value="BIOTIN BIOSYNTHESIS CYTOCHROME P450"/>
    <property type="match status" value="1"/>
</dbReference>
<dbReference type="InterPro" id="IPR017972">
    <property type="entry name" value="Cyt_P450_CS"/>
</dbReference>
<dbReference type="GO" id="GO:0006707">
    <property type="term" value="P:cholesterol catabolic process"/>
    <property type="evidence" value="ECO:0007669"/>
    <property type="project" value="TreeGrafter"/>
</dbReference>
<evidence type="ECO:0000256" key="5">
    <source>
        <dbReference type="ARBA" id="ARBA00023004"/>
    </source>
</evidence>
<dbReference type="InterPro" id="IPR036396">
    <property type="entry name" value="Cyt_P450_sf"/>
</dbReference>
<gene>
    <name evidence="9" type="ORF">KCG34_08930</name>
</gene>
<evidence type="ECO:0000256" key="2">
    <source>
        <dbReference type="ARBA" id="ARBA00022617"/>
    </source>
</evidence>
<evidence type="ECO:0000313" key="9">
    <source>
        <dbReference type="EMBL" id="QUD89970.1"/>
    </source>
</evidence>
<dbReference type="CDD" id="cd11033">
    <property type="entry name" value="CYP142-like"/>
    <property type="match status" value="1"/>
</dbReference>
<keyword evidence="4 8" id="KW-0560">Oxidoreductase</keyword>
<dbReference type="KEGG" id="caul:KCG34_08930"/>
<dbReference type="FunFam" id="1.10.630.10:FF:000018">
    <property type="entry name" value="Cytochrome P450 monooxygenase"/>
    <property type="match status" value="1"/>
</dbReference>
<dbReference type="InterPro" id="IPR001128">
    <property type="entry name" value="Cyt_P450"/>
</dbReference>
<dbReference type="PROSITE" id="PS00086">
    <property type="entry name" value="CYTOCHROME_P450"/>
    <property type="match status" value="1"/>
</dbReference>
<dbReference type="GO" id="GO:0036199">
    <property type="term" value="F:cholest-4-en-3-one 26-monooxygenase activity"/>
    <property type="evidence" value="ECO:0007669"/>
    <property type="project" value="TreeGrafter"/>
</dbReference>
<evidence type="ECO:0000256" key="4">
    <source>
        <dbReference type="ARBA" id="ARBA00023002"/>
    </source>
</evidence>
<dbReference type="GO" id="GO:0020037">
    <property type="term" value="F:heme binding"/>
    <property type="evidence" value="ECO:0007669"/>
    <property type="project" value="InterPro"/>
</dbReference>
<keyword evidence="3 8" id="KW-0479">Metal-binding</keyword>
<evidence type="ECO:0000256" key="8">
    <source>
        <dbReference type="RuleBase" id="RU000461"/>
    </source>
</evidence>
<dbReference type="Proteomes" id="UP000676409">
    <property type="component" value="Chromosome"/>
</dbReference>
<dbReference type="Gene3D" id="1.10.630.10">
    <property type="entry name" value="Cytochrome P450"/>
    <property type="match status" value="1"/>
</dbReference>
<comment type="function">
    <text evidence="7">Cytochromes P450 are a group of heme-thiolate monooxygenases. They oxidize a variety of structurally unrelated compounds, including steroids, fatty acids, and xenobiotics.</text>
</comment>
<keyword evidence="2 8" id="KW-0349">Heme</keyword>
<dbReference type="GO" id="GO:0008395">
    <property type="term" value="F:steroid hydroxylase activity"/>
    <property type="evidence" value="ECO:0007669"/>
    <property type="project" value="TreeGrafter"/>
</dbReference>
<sequence>MTAQAHGSLKPIDLKDPDLYVPGVPHETFTWLRANQPVYWNPETDGGAGFWALTRHADVVAASTDPATFSSARESGGHRIFNENEFPAQDIEASMISMDPPRHVDYRRMVMGGFTPPRLRDMEAGIRARAVNLIGAMIARKAREGGPIDFVSGFSAPYAIQTLAELFGVSEADGDKLFEWSNAVVGEDDPECRASPEYMQACIQQMAGYSMGLWQLRAESAGGDLISMLVKAAQEGTEMSIPRYLSTFILLVVAGNETTRNSISGGLIALDENPEQRERAVADPSLLPHMAQEIVRWVSPVLHMRRTAMRDVEIGGQLIRQGDKVVMWYPSANRDEAVFDEPFRFDIGRTAKPGAPKHLGFGFGEHVCLGQRLAELQLRVAYEELFARLPNLKPAGPPRRLRSNFINGIKELPVTF</sequence>
<keyword evidence="10" id="KW-1185">Reference proteome</keyword>
<dbReference type="PRINTS" id="PR00359">
    <property type="entry name" value="BP450"/>
</dbReference>
<evidence type="ECO:0000256" key="7">
    <source>
        <dbReference type="ARBA" id="ARBA00043906"/>
    </source>
</evidence>
<evidence type="ECO:0000313" key="10">
    <source>
        <dbReference type="Proteomes" id="UP000676409"/>
    </source>
</evidence>
<organism evidence="9 10">
    <name type="scientific">Phenylobacterium montanum</name>
    <dbReference type="NCBI Taxonomy" id="2823693"/>
    <lineage>
        <taxon>Bacteria</taxon>
        <taxon>Pseudomonadati</taxon>
        <taxon>Pseudomonadota</taxon>
        <taxon>Alphaproteobacteria</taxon>
        <taxon>Caulobacterales</taxon>
        <taxon>Caulobacteraceae</taxon>
        <taxon>Phenylobacterium</taxon>
    </lineage>
</organism>
<dbReference type="InterPro" id="IPR002397">
    <property type="entry name" value="Cyt_P450_B"/>
</dbReference>